<feature type="binding site" evidence="7">
    <location>
        <position position="349"/>
    </location>
    <ligand>
        <name>Mn(2+)</name>
        <dbReference type="ChEBI" id="CHEBI:29035"/>
        <label>2</label>
    </ligand>
</feature>
<dbReference type="InterPro" id="IPR043472">
    <property type="entry name" value="Macro_dom-like"/>
</dbReference>
<evidence type="ECO:0000256" key="6">
    <source>
        <dbReference type="ARBA" id="ARBA00022801"/>
    </source>
</evidence>
<sequence length="496" mass="53907">MKFTLKPTDITEIESDAVIFFSFDTTLANLIKEPFPFAKILKRAVEQEKYQAEFSKTLIISSPPESSAYKLMIVGLGKEDEFDYIKLQEAVGQAVSECRKIKARKITISIMEDWMKKLSPTTAVQAVVEAVILASYSFHKFKSSSSSETVTIEEVVLSAAPARLSAAEEGLRIGQIYAEAVIFARDLVNNPPQLTTPTYLAKTAEAIAKSSKDEIKVKILDQKEITKLGMNAFLGVSRGSDEPPKFIRLHYKPGNPKKKIVIAGKGITFDTGGLSLKDAKNMETMKLDMAGAAAVLSVFQVLSKLDSSYEVVGLIAACENMPSGKALKPGDILKAINGKTIEVLNTDAEGRLTLADVLSYSKDIEKADEIIDLATLTGACVVALGEDIAGLWGSNDKFLEIFEECAKLAGEKLWRMPLYAGYKDLIKSHIADVKNIGGKWGGAITASLFLHEFAGSTPWIHLDIAGPAYCEKNTPLSPIGGTGYGVRLLLRYLTSS</sequence>
<dbReference type="Proteomes" id="UP000177092">
    <property type="component" value="Unassembled WGS sequence"/>
</dbReference>
<dbReference type="PROSITE" id="PS00631">
    <property type="entry name" value="CYTOSOL_AP"/>
    <property type="match status" value="1"/>
</dbReference>
<accession>A0A1F6A770</accession>
<dbReference type="Pfam" id="PF02789">
    <property type="entry name" value="Peptidase_M17_N"/>
    <property type="match status" value="1"/>
</dbReference>
<comment type="caution">
    <text evidence="9">The sequence shown here is derived from an EMBL/GenBank/DDBJ whole genome shotgun (WGS) entry which is preliminary data.</text>
</comment>
<dbReference type="PRINTS" id="PR00481">
    <property type="entry name" value="LAMNOPPTDASE"/>
</dbReference>
<comment type="function">
    <text evidence="7">Presumably involved in the processing and regular turnover of intracellular proteins. Catalyzes the removal of unsubstituted N-terminal amino acids from various peptides.</text>
</comment>
<dbReference type="EMBL" id="MFJN01000048">
    <property type="protein sequence ID" value="OGG20383.1"/>
    <property type="molecule type" value="Genomic_DNA"/>
</dbReference>
<evidence type="ECO:0000256" key="7">
    <source>
        <dbReference type="HAMAP-Rule" id="MF_00181"/>
    </source>
</evidence>
<dbReference type="GO" id="GO:0030145">
    <property type="term" value="F:manganese ion binding"/>
    <property type="evidence" value="ECO:0007669"/>
    <property type="project" value="UniProtKB-UniRule"/>
</dbReference>
<dbReference type="SUPFAM" id="SSF53187">
    <property type="entry name" value="Zn-dependent exopeptidases"/>
    <property type="match status" value="1"/>
</dbReference>
<feature type="binding site" evidence="7">
    <location>
        <position position="270"/>
    </location>
    <ligand>
        <name>Mn(2+)</name>
        <dbReference type="ChEBI" id="CHEBI:29035"/>
        <label>2</label>
    </ligand>
</feature>
<feature type="active site" evidence="7">
    <location>
        <position position="277"/>
    </location>
</feature>
<dbReference type="GO" id="GO:0005737">
    <property type="term" value="C:cytoplasm"/>
    <property type="evidence" value="ECO:0007669"/>
    <property type="project" value="UniProtKB-SubCell"/>
</dbReference>
<dbReference type="CDD" id="cd00433">
    <property type="entry name" value="Peptidase_M17"/>
    <property type="match status" value="1"/>
</dbReference>
<comment type="catalytic activity">
    <reaction evidence="1 7">
        <text>Release of an N-terminal amino acid, Xaa-|-Yaa-, in which Xaa is preferably Leu, but may be other amino acids including Pro although not Arg or Lys, and Yaa may be Pro. Amino acid amides and methyl esters are also readily hydrolyzed, but rates on arylamides are exceedingly low.</text>
        <dbReference type="EC" id="3.4.11.1"/>
    </reaction>
</comment>
<organism evidence="9 10">
    <name type="scientific">Candidatus Gottesmanbacteria bacterium RIFCSPHIGHO2_02_FULL_40_13</name>
    <dbReference type="NCBI Taxonomy" id="1798384"/>
    <lineage>
        <taxon>Bacteria</taxon>
        <taxon>Candidatus Gottesmaniibacteriota</taxon>
    </lineage>
</organism>
<gene>
    <name evidence="7" type="primary">pepA</name>
    <name evidence="9" type="ORF">A3D03_06070</name>
</gene>
<evidence type="ECO:0000256" key="5">
    <source>
        <dbReference type="ARBA" id="ARBA00022670"/>
    </source>
</evidence>
<feature type="binding site" evidence="7">
    <location>
        <position position="347"/>
    </location>
    <ligand>
        <name>Mn(2+)</name>
        <dbReference type="ChEBI" id="CHEBI:29035"/>
        <label>1</label>
    </ligand>
</feature>
<protein>
    <recommendedName>
        <fullName evidence="7">Probable cytosol aminopeptidase</fullName>
        <ecNumber evidence="7">3.4.11.1</ecNumber>
    </recommendedName>
    <alternativeName>
        <fullName evidence="7">Leucine aminopeptidase</fullName>
        <shortName evidence="7">LAP</shortName>
        <ecNumber evidence="7">3.4.11.10</ecNumber>
    </alternativeName>
    <alternativeName>
        <fullName evidence="7">Leucyl aminopeptidase</fullName>
    </alternativeName>
</protein>
<comment type="catalytic activity">
    <reaction evidence="2 7">
        <text>Release of an N-terminal amino acid, preferentially leucine, but not glutamic or aspartic acids.</text>
        <dbReference type="EC" id="3.4.11.10"/>
    </reaction>
</comment>
<dbReference type="PANTHER" id="PTHR11963:SF23">
    <property type="entry name" value="CYTOSOL AMINOPEPTIDASE"/>
    <property type="match status" value="1"/>
</dbReference>
<comment type="subcellular location">
    <subcellularLocation>
        <location evidence="7">Cytoplasm</location>
    </subcellularLocation>
</comment>
<feature type="binding site" evidence="7">
    <location>
        <position position="288"/>
    </location>
    <ligand>
        <name>Mn(2+)</name>
        <dbReference type="ChEBI" id="CHEBI:29035"/>
        <label>2</label>
    </ligand>
</feature>
<dbReference type="EC" id="3.4.11.10" evidence="7"/>
<comment type="similarity">
    <text evidence="3 7">Belongs to the peptidase M17 family.</text>
</comment>
<dbReference type="Gene3D" id="3.40.220.10">
    <property type="entry name" value="Leucine Aminopeptidase, subunit E, domain 1"/>
    <property type="match status" value="1"/>
</dbReference>
<feature type="binding site" evidence="7">
    <location>
        <position position="349"/>
    </location>
    <ligand>
        <name>Mn(2+)</name>
        <dbReference type="ChEBI" id="CHEBI:29035"/>
        <label>1</label>
    </ligand>
</feature>
<dbReference type="InterPro" id="IPR000819">
    <property type="entry name" value="Peptidase_M17_C"/>
</dbReference>
<dbReference type="InterPro" id="IPR008283">
    <property type="entry name" value="Peptidase_M17_N"/>
</dbReference>
<name>A0A1F6A770_9BACT</name>
<keyword evidence="4 7" id="KW-0031">Aminopeptidase</keyword>
<dbReference type="GO" id="GO:0070006">
    <property type="term" value="F:metalloaminopeptidase activity"/>
    <property type="evidence" value="ECO:0007669"/>
    <property type="project" value="InterPro"/>
</dbReference>
<dbReference type="GO" id="GO:0006508">
    <property type="term" value="P:proteolysis"/>
    <property type="evidence" value="ECO:0007669"/>
    <property type="project" value="UniProtKB-KW"/>
</dbReference>
<evidence type="ECO:0000313" key="9">
    <source>
        <dbReference type="EMBL" id="OGG20383.1"/>
    </source>
</evidence>
<evidence type="ECO:0000256" key="3">
    <source>
        <dbReference type="ARBA" id="ARBA00009528"/>
    </source>
</evidence>
<dbReference type="SUPFAM" id="SSF52949">
    <property type="entry name" value="Macro domain-like"/>
    <property type="match status" value="1"/>
</dbReference>
<feature type="binding site" evidence="7">
    <location>
        <position position="270"/>
    </location>
    <ligand>
        <name>Mn(2+)</name>
        <dbReference type="ChEBI" id="CHEBI:29035"/>
        <label>1</label>
    </ligand>
</feature>
<dbReference type="NCBIfam" id="NF002073">
    <property type="entry name" value="PRK00913.1-2"/>
    <property type="match status" value="1"/>
</dbReference>
<dbReference type="STRING" id="1798384.A3D03_06070"/>
<comment type="cofactor">
    <cofactor evidence="7">
        <name>Mn(2+)</name>
        <dbReference type="ChEBI" id="CHEBI:29035"/>
    </cofactor>
    <text evidence="7">Binds 2 manganese ions per subunit.</text>
</comment>
<evidence type="ECO:0000259" key="8">
    <source>
        <dbReference type="PROSITE" id="PS00631"/>
    </source>
</evidence>
<feature type="active site" evidence="7">
    <location>
        <position position="351"/>
    </location>
</feature>
<dbReference type="AlphaFoldDB" id="A0A1F6A770"/>
<keyword evidence="6 7" id="KW-0378">Hydrolase</keyword>
<keyword evidence="7" id="KW-0963">Cytoplasm</keyword>
<dbReference type="NCBIfam" id="NF002074">
    <property type="entry name" value="PRK00913.1-4"/>
    <property type="match status" value="1"/>
</dbReference>
<dbReference type="InterPro" id="IPR011356">
    <property type="entry name" value="Leucine_aapep/pepB"/>
</dbReference>
<feature type="binding site" evidence="7">
    <location>
        <position position="265"/>
    </location>
    <ligand>
        <name>Mn(2+)</name>
        <dbReference type="ChEBI" id="CHEBI:29035"/>
        <label>2</label>
    </ligand>
</feature>
<evidence type="ECO:0000256" key="2">
    <source>
        <dbReference type="ARBA" id="ARBA00000967"/>
    </source>
</evidence>
<keyword evidence="5 7" id="KW-0645">Protease</keyword>
<dbReference type="PANTHER" id="PTHR11963">
    <property type="entry name" value="LEUCINE AMINOPEPTIDASE-RELATED"/>
    <property type="match status" value="1"/>
</dbReference>
<dbReference type="InterPro" id="IPR023042">
    <property type="entry name" value="Peptidase_M17_leu_NH2_pept"/>
</dbReference>
<feature type="domain" description="Cytosol aminopeptidase" evidence="8">
    <location>
        <begin position="345"/>
        <end position="352"/>
    </location>
</feature>
<dbReference type="Gene3D" id="3.40.630.10">
    <property type="entry name" value="Zn peptidases"/>
    <property type="match status" value="1"/>
</dbReference>
<dbReference type="EC" id="3.4.11.1" evidence="7"/>
<reference evidence="9 10" key="1">
    <citation type="journal article" date="2016" name="Nat. Commun.">
        <title>Thousands of microbial genomes shed light on interconnected biogeochemical processes in an aquifer system.</title>
        <authorList>
            <person name="Anantharaman K."/>
            <person name="Brown C.T."/>
            <person name="Hug L.A."/>
            <person name="Sharon I."/>
            <person name="Castelle C.J."/>
            <person name="Probst A.J."/>
            <person name="Thomas B.C."/>
            <person name="Singh A."/>
            <person name="Wilkins M.J."/>
            <person name="Karaoz U."/>
            <person name="Brodie E.L."/>
            <person name="Williams K.H."/>
            <person name="Hubbard S.S."/>
            <person name="Banfield J.F."/>
        </authorList>
    </citation>
    <scope>NUCLEOTIDE SEQUENCE [LARGE SCALE GENOMIC DNA]</scope>
</reference>
<keyword evidence="7" id="KW-0479">Metal-binding</keyword>
<dbReference type="NCBIfam" id="NF002076">
    <property type="entry name" value="PRK00913.2-3"/>
    <property type="match status" value="1"/>
</dbReference>
<dbReference type="NCBIfam" id="NF002083">
    <property type="entry name" value="PRK00913.3-5"/>
    <property type="match status" value="1"/>
</dbReference>
<evidence type="ECO:0000256" key="4">
    <source>
        <dbReference type="ARBA" id="ARBA00022438"/>
    </source>
</evidence>
<evidence type="ECO:0000313" key="10">
    <source>
        <dbReference type="Proteomes" id="UP000177092"/>
    </source>
</evidence>
<dbReference type="HAMAP" id="MF_00181">
    <property type="entry name" value="Cytosol_peptidase_M17"/>
    <property type="match status" value="1"/>
</dbReference>
<dbReference type="Pfam" id="PF00883">
    <property type="entry name" value="Peptidase_M17"/>
    <property type="match status" value="1"/>
</dbReference>
<proteinExistence type="inferred from homology"/>
<evidence type="ECO:0000256" key="1">
    <source>
        <dbReference type="ARBA" id="ARBA00000135"/>
    </source>
</evidence>
<keyword evidence="7" id="KW-0464">Manganese</keyword>